<dbReference type="Proteomes" id="UP000321046">
    <property type="component" value="Unassembled WGS sequence"/>
</dbReference>
<dbReference type="AlphaFoldDB" id="A0A5C6WTU1"/>
<feature type="transmembrane region" description="Helical" evidence="1">
    <location>
        <begin position="138"/>
        <end position="156"/>
    </location>
</feature>
<keyword evidence="3" id="KW-0482">Metalloprotease</keyword>
<dbReference type="RefSeq" id="WP_146977381.1">
    <property type="nucleotide sequence ID" value="NZ_VOSL01000146.1"/>
</dbReference>
<feature type="transmembrane region" description="Helical" evidence="1">
    <location>
        <begin position="230"/>
        <end position="247"/>
    </location>
</feature>
<keyword evidence="3" id="KW-0645">Protease</keyword>
<keyword evidence="1" id="KW-0472">Membrane</keyword>
<feature type="domain" description="CAAX prenyl protease 2/Lysostaphin resistance protein A-like" evidence="2">
    <location>
        <begin position="177"/>
        <end position="260"/>
    </location>
</feature>
<protein>
    <submittedName>
        <fullName evidence="3">CPBP family intramembrane metalloprotease</fullName>
    </submittedName>
</protein>
<proteinExistence type="predicted"/>
<dbReference type="GO" id="GO:0004175">
    <property type="term" value="F:endopeptidase activity"/>
    <property type="evidence" value="ECO:0007669"/>
    <property type="project" value="UniProtKB-ARBA"/>
</dbReference>
<keyword evidence="3" id="KW-0378">Hydrolase</keyword>
<name>A0A5C6WTU1_9DELT</name>
<reference evidence="3 4" key="1">
    <citation type="submission" date="2019-08" db="EMBL/GenBank/DDBJ databases">
        <title>Bradymonadales sp. TMQ2.</title>
        <authorList>
            <person name="Liang Q."/>
        </authorList>
    </citation>
    <scope>NUCLEOTIDE SEQUENCE [LARGE SCALE GENOMIC DNA]</scope>
    <source>
        <strain evidence="3 4">TMQ2</strain>
    </source>
</reference>
<keyword evidence="1" id="KW-1133">Transmembrane helix</keyword>
<dbReference type="GO" id="GO:0006508">
    <property type="term" value="P:proteolysis"/>
    <property type="evidence" value="ECO:0007669"/>
    <property type="project" value="UniProtKB-KW"/>
</dbReference>
<feature type="transmembrane region" description="Helical" evidence="1">
    <location>
        <begin position="97"/>
        <end position="117"/>
    </location>
</feature>
<dbReference type="OrthoDB" id="5525190at2"/>
<gene>
    <name evidence="3" type="ORF">FRC96_20490</name>
</gene>
<comment type="caution">
    <text evidence="3">The sequence shown here is derived from an EMBL/GenBank/DDBJ whole genome shotgun (WGS) entry which is preliminary data.</text>
</comment>
<accession>A0A5C6WTU1</accession>
<dbReference type="GO" id="GO:0080120">
    <property type="term" value="P:CAAX-box protein maturation"/>
    <property type="evidence" value="ECO:0007669"/>
    <property type="project" value="UniProtKB-ARBA"/>
</dbReference>
<evidence type="ECO:0000256" key="1">
    <source>
        <dbReference type="SAM" id="Phobius"/>
    </source>
</evidence>
<feature type="transmembrane region" description="Helical" evidence="1">
    <location>
        <begin position="206"/>
        <end position="224"/>
    </location>
</feature>
<dbReference type="Pfam" id="PF02517">
    <property type="entry name" value="Rce1-like"/>
    <property type="match status" value="1"/>
</dbReference>
<keyword evidence="1" id="KW-0812">Transmembrane</keyword>
<dbReference type="InterPro" id="IPR003675">
    <property type="entry name" value="Rce1/LyrA-like_dom"/>
</dbReference>
<feature type="transmembrane region" description="Helical" evidence="1">
    <location>
        <begin position="37"/>
        <end position="57"/>
    </location>
</feature>
<sequence length="279" mass="31674">MFSPLKRLWVLTRDLVIQVETQSKHARNARQDTDIDWTTMGVLTLAALILSILEYYGSSTHWKSLEPLVGLFSDDPAATLGAIFADRYYGRLARLTYWSGTTFLGYFVIPALFITLIMKHRLRDFGMKLEGALTHWKIYVGLYVLVLPFVIAVAFHPSFQRTYPFYQAADRSLLDFFAWQIVYAAQFFALEFFYRGFLIHGLKARLGIYAIFVSTIPYCMIHFGKPLPETVGAILAGIALGLLSLYTRSIWMGVAIHISVAVTMDITSLAVQGRLPFFQ</sequence>
<evidence type="ECO:0000313" key="4">
    <source>
        <dbReference type="Proteomes" id="UP000321046"/>
    </source>
</evidence>
<evidence type="ECO:0000313" key="3">
    <source>
        <dbReference type="EMBL" id="TXD31688.1"/>
    </source>
</evidence>
<evidence type="ECO:0000259" key="2">
    <source>
        <dbReference type="Pfam" id="PF02517"/>
    </source>
</evidence>
<organism evidence="3 4">
    <name type="scientific">Lujinxingia vulgaris</name>
    <dbReference type="NCBI Taxonomy" id="2600176"/>
    <lineage>
        <taxon>Bacteria</taxon>
        <taxon>Deltaproteobacteria</taxon>
        <taxon>Bradymonadales</taxon>
        <taxon>Lujinxingiaceae</taxon>
        <taxon>Lujinxingia</taxon>
    </lineage>
</organism>
<dbReference type="GO" id="GO:0008237">
    <property type="term" value="F:metallopeptidase activity"/>
    <property type="evidence" value="ECO:0007669"/>
    <property type="project" value="UniProtKB-KW"/>
</dbReference>
<feature type="transmembrane region" description="Helical" evidence="1">
    <location>
        <begin position="176"/>
        <end position="194"/>
    </location>
</feature>
<dbReference type="EMBL" id="VOSL01000146">
    <property type="protein sequence ID" value="TXD31688.1"/>
    <property type="molecule type" value="Genomic_DNA"/>
</dbReference>